<gene>
    <name evidence="4" type="ORF">IBG24_08980</name>
</gene>
<proteinExistence type="inferred from homology"/>
<protein>
    <submittedName>
        <fullName evidence="4">Helix-turn-helix domain-containing protein</fullName>
    </submittedName>
</protein>
<evidence type="ECO:0000256" key="1">
    <source>
        <dbReference type="ARBA" id="ARBA00006754"/>
    </source>
</evidence>
<dbReference type="Gene3D" id="1.10.10.2840">
    <property type="entry name" value="PucR C-terminal helix-turn-helix domain"/>
    <property type="match status" value="1"/>
</dbReference>
<comment type="caution">
    <text evidence="4">The sequence shown here is derived from an EMBL/GenBank/DDBJ whole genome shotgun (WGS) entry which is preliminary data.</text>
</comment>
<name>A0A8I0K2J1_9ACTN</name>
<dbReference type="EMBL" id="JACTVM010000002">
    <property type="protein sequence ID" value="MBC9226449.1"/>
    <property type="molecule type" value="Genomic_DNA"/>
</dbReference>
<evidence type="ECO:0000313" key="5">
    <source>
        <dbReference type="Proteomes" id="UP000620591"/>
    </source>
</evidence>
<dbReference type="AlphaFoldDB" id="A0A8I0K2J1"/>
<dbReference type="InterPro" id="IPR051448">
    <property type="entry name" value="CdaR-like_regulators"/>
</dbReference>
<feature type="domain" description="CdaR GGDEF-like" evidence="3">
    <location>
        <begin position="169"/>
        <end position="277"/>
    </location>
</feature>
<comment type="similarity">
    <text evidence="1">Belongs to the CdaR family.</text>
</comment>
<evidence type="ECO:0000313" key="4">
    <source>
        <dbReference type="EMBL" id="MBC9226449.1"/>
    </source>
</evidence>
<evidence type="ECO:0000259" key="2">
    <source>
        <dbReference type="Pfam" id="PF13556"/>
    </source>
</evidence>
<dbReference type="Proteomes" id="UP000620591">
    <property type="component" value="Unassembled WGS sequence"/>
</dbReference>
<sequence>MSVLQDLADELTIRLAAPVGISDLTLAHLAAGPHPLNVDWMRRESLLSRAAPRKSQEYYAALGVRPSMTGPLHTPEDVENGVSARWVVPARWSGRTYGYIWIIDENGTSVPQADIEDLTDYAERIAETIHRRTSRLRDRASSVRDLLLSNRRGHLDTAGWLYDVAGYPQGPVAVLVMSLTGDVDTANLPISVLDGPLPRAVPGEVWRFVDQRRAVMLLPPETVTRRGATERVAEHAKQVTETELDAPGSVVIGIGDPVANLYEASTSFRQARLAVRALTAFDTLPRIQSWSDLGALRAVVSIPDELLDDAIPPGVAMLQEESPFLAETLDAYFATGCSVPDTCRLLSISRGTVYYRLQRAETISGLSLKDGADRMTLQVGLAVMRLRDSGQQTHVSSERVVSEVVGARGLHQIPRIDR</sequence>
<dbReference type="InterPro" id="IPR041522">
    <property type="entry name" value="CdaR_GGDEF"/>
</dbReference>
<dbReference type="PANTHER" id="PTHR33744">
    <property type="entry name" value="CARBOHYDRATE DIACID REGULATOR"/>
    <property type="match status" value="1"/>
</dbReference>
<dbReference type="InterPro" id="IPR025736">
    <property type="entry name" value="PucR_C-HTH_dom"/>
</dbReference>
<dbReference type="InterPro" id="IPR042070">
    <property type="entry name" value="PucR_C-HTH_sf"/>
</dbReference>
<dbReference type="PANTHER" id="PTHR33744:SF17">
    <property type="entry name" value="CONSERVED PROTEIN"/>
    <property type="match status" value="1"/>
</dbReference>
<reference evidence="4" key="1">
    <citation type="submission" date="2020-09" db="EMBL/GenBank/DDBJ databases">
        <title>Novel species in genus Aeromicrobium.</title>
        <authorList>
            <person name="Zhang G."/>
        </authorList>
    </citation>
    <scope>NUCLEOTIDE SEQUENCE</scope>
    <source>
        <strain evidence="4">Zg-636</strain>
    </source>
</reference>
<evidence type="ECO:0000259" key="3">
    <source>
        <dbReference type="Pfam" id="PF17853"/>
    </source>
</evidence>
<dbReference type="RefSeq" id="WP_187769302.1">
    <property type="nucleotide sequence ID" value="NZ_JACTVM010000002.1"/>
</dbReference>
<accession>A0A8I0K2J1</accession>
<feature type="domain" description="PucR C-terminal helix-turn-helix" evidence="2">
    <location>
        <begin position="325"/>
        <end position="382"/>
    </location>
</feature>
<organism evidence="4 5">
    <name type="scientific">Aeromicrobium senzhongii</name>
    <dbReference type="NCBI Taxonomy" id="2663859"/>
    <lineage>
        <taxon>Bacteria</taxon>
        <taxon>Bacillati</taxon>
        <taxon>Actinomycetota</taxon>
        <taxon>Actinomycetes</taxon>
        <taxon>Propionibacteriales</taxon>
        <taxon>Nocardioidaceae</taxon>
        <taxon>Aeromicrobium</taxon>
    </lineage>
</organism>
<dbReference type="Pfam" id="PF17853">
    <property type="entry name" value="GGDEF_2"/>
    <property type="match status" value="1"/>
</dbReference>
<dbReference type="Pfam" id="PF13556">
    <property type="entry name" value="HTH_30"/>
    <property type="match status" value="1"/>
</dbReference>